<dbReference type="SUPFAM" id="SSF56059">
    <property type="entry name" value="Glutathione synthetase ATP-binding domain-like"/>
    <property type="match status" value="1"/>
</dbReference>
<dbReference type="GO" id="GO:0006189">
    <property type="term" value="P:'de novo' IMP biosynthetic process"/>
    <property type="evidence" value="ECO:0007669"/>
    <property type="project" value="UniProtKB-UniRule"/>
</dbReference>
<dbReference type="AlphaFoldDB" id="A0A1H4M9Z7"/>
<dbReference type="Gene3D" id="3.30.470.20">
    <property type="entry name" value="ATP-grasp fold, B domain"/>
    <property type="match status" value="1"/>
</dbReference>
<accession>A0A1H4M9Z7</accession>
<dbReference type="Gene3D" id="3.90.600.10">
    <property type="entry name" value="Phosphoribosylglycinamide synthetase, C-terminal domain"/>
    <property type="match status" value="1"/>
</dbReference>
<dbReference type="PANTHER" id="PTHR43472">
    <property type="entry name" value="PHOSPHORIBOSYLAMINE--GLYCINE LIGASE"/>
    <property type="match status" value="1"/>
</dbReference>
<dbReference type="HAMAP" id="MF_00138">
    <property type="entry name" value="GARS"/>
    <property type="match status" value="1"/>
</dbReference>
<dbReference type="GO" id="GO:0046872">
    <property type="term" value="F:metal ion binding"/>
    <property type="evidence" value="ECO:0007669"/>
    <property type="project" value="InterPro"/>
</dbReference>
<name>A0A1H4M9Z7_9BACT</name>
<dbReference type="Proteomes" id="UP000182409">
    <property type="component" value="Unassembled WGS sequence"/>
</dbReference>
<evidence type="ECO:0000256" key="3">
    <source>
        <dbReference type="ARBA" id="ARBA00022598"/>
    </source>
</evidence>
<evidence type="ECO:0000256" key="2">
    <source>
        <dbReference type="ARBA" id="ARBA00013255"/>
    </source>
</evidence>
<dbReference type="Pfam" id="PF02843">
    <property type="entry name" value="GARS_C"/>
    <property type="match status" value="1"/>
</dbReference>
<evidence type="ECO:0000256" key="5">
    <source>
        <dbReference type="ARBA" id="ARBA00022755"/>
    </source>
</evidence>
<keyword evidence="4 11" id="KW-0547">Nucleotide-binding</keyword>
<comment type="catalytic activity">
    <reaction evidence="10">
        <text>5-phospho-beta-D-ribosylamine + glycine + ATP = N(1)-(5-phospho-beta-D-ribosyl)glycinamide + ADP + phosphate + H(+)</text>
        <dbReference type="Rhea" id="RHEA:17453"/>
        <dbReference type="ChEBI" id="CHEBI:15378"/>
        <dbReference type="ChEBI" id="CHEBI:30616"/>
        <dbReference type="ChEBI" id="CHEBI:43474"/>
        <dbReference type="ChEBI" id="CHEBI:57305"/>
        <dbReference type="ChEBI" id="CHEBI:58681"/>
        <dbReference type="ChEBI" id="CHEBI:143788"/>
        <dbReference type="ChEBI" id="CHEBI:456216"/>
        <dbReference type="EC" id="6.3.4.13"/>
    </reaction>
</comment>
<dbReference type="InterPro" id="IPR016185">
    <property type="entry name" value="PreATP-grasp_dom_sf"/>
</dbReference>
<evidence type="ECO:0000313" key="14">
    <source>
        <dbReference type="Proteomes" id="UP000182409"/>
    </source>
</evidence>
<evidence type="ECO:0000256" key="6">
    <source>
        <dbReference type="ARBA" id="ARBA00022840"/>
    </source>
</evidence>
<dbReference type="SMART" id="SM01209">
    <property type="entry name" value="GARS_A"/>
    <property type="match status" value="1"/>
</dbReference>
<keyword evidence="5 10" id="KW-0658">Purine biosynthesis</keyword>
<keyword evidence="6 11" id="KW-0067">ATP-binding</keyword>
<dbReference type="InterPro" id="IPR020562">
    <property type="entry name" value="PRibGlycinamide_synth_N"/>
</dbReference>
<dbReference type="InterPro" id="IPR000115">
    <property type="entry name" value="PRibGlycinamide_synth"/>
</dbReference>
<dbReference type="SUPFAM" id="SSF51246">
    <property type="entry name" value="Rudiment single hybrid motif"/>
    <property type="match status" value="1"/>
</dbReference>
<comment type="similarity">
    <text evidence="7 10">Belongs to the GARS family.</text>
</comment>
<dbReference type="FunFam" id="3.90.600.10:FF:000001">
    <property type="entry name" value="Trifunctional purine biosynthetic protein adenosine-3"/>
    <property type="match status" value="1"/>
</dbReference>
<dbReference type="SMART" id="SM01210">
    <property type="entry name" value="GARS_C"/>
    <property type="match status" value="1"/>
</dbReference>
<dbReference type="InterPro" id="IPR020560">
    <property type="entry name" value="PRibGlycinamide_synth_C-dom"/>
</dbReference>
<dbReference type="Gene3D" id="3.40.50.20">
    <property type="match status" value="1"/>
</dbReference>
<evidence type="ECO:0000256" key="7">
    <source>
        <dbReference type="ARBA" id="ARBA00038345"/>
    </source>
</evidence>
<evidence type="ECO:0000256" key="4">
    <source>
        <dbReference type="ARBA" id="ARBA00022741"/>
    </source>
</evidence>
<feature type="domain" description="ATP-grasp" evidence="12">
    <location>
        <begin position="107"/>
        <end position="319"/>
    </location>
</feature>
<comment type="pathway">
    <text evidence="1 10">Purine metabolism; IMP biosynthesis via de novo pathway; N(1)-(5-phospho-D-ribosyl)glycinamide from 5-phospho-alpha-D-ribose 1-diphosphate: step 2/2.</text>
</comment>
<evidence type="ECO:0000256" key="10">
    <source>
        <dbReference type="HAMAP-Rule" id="MF_00138"/>
    </source>
</evidence>
<dbReference type="SUPFAM" id="SSF52440">
    <property type="entry name" value="PreATP-grasp domain"/>
    <property type="match status" value="1"/>
</dbReference>
<dbReference type="EMBL" id="FNSD01000001">
    <property type="protein sequence ID" value="SEB79856.1"/>
    <property type="molecule type" value="Genomic_DNA"/>
</dbReference>
<dbReference type="EC" id="6.3.4.13" evidence="2 10"/>
<dbReference type="Gene3D" id="3.30.1490.20">
    <property type="entry name" value="ATP-grasp fold, A domain"/>
    <property type="match status" value="1"/>
</dbReference>
<proteinExistence type="inferred from homology"/>
<dbReference type="InterPro" id="IPR037123">
    <property type="entry name" value="PRibGlycinamide_synth_C_sf"/>
</dbReference>
<gene>
    <name evidence="10" type="primary">purD</name>
    <name evidence="13" type="ORF">SAMN05443244_1869</name>
</gene>
<sequence length="434" mass="45656">MKVLVIGGGGREHAICWALRRSARVTDVVCAPGNAGIAAVATCVPVLQDDVADMLRVVNQTEPQLVVIGPEVPLAAGIVDALETRGVRVFGPTREAAQLESSKAFTKDFLQRHNIPTARYRTVHTMEEAREALPQFSLPIVVKADGLAAGKGVVIAATQAEADAAVVELLPMNGSVVIEEFLEGEELSFFALCDGTHAITIAAAQDHKRIGEGDTGPNTGGMGAYSTDALLPDELRTWLLRHVAQPTVDGMRAEGTPFKGILFCGIMMTPAKGVAGENVVSGFAPKVLEFNTRWGDPETQAILLRMETDLLDLVNASIDGTADEISVKMKPGASICVILASAGYPAGAEKGVAIHGLDTSTPAGVEIFHSGTALNAIGDTVTAGGRVLGVTAQAENLRRASGKAYDALAGISFRGMQFRRDIGWRALNRERGQG</sequence>
<dbReference type="GO" id="GO:0009113">
    <property type="term" value="P:purine nucleobase biosynthetic process"/>
    <property type="evidence" value="ECO:0007669"/>
    <property type="project" value="InterPro"/>
</dbReference>
<evidence type="ECO:0000313" key="13">
    <source>
        <dbReference type="EMBL" id="SEB79856.1"/>
    </source>
</evidence>
<dbReference type="GO" id="GO:0005524">
    <property type="term" value="F:ATP binding"/>
    <property type="evidence" value="ECO:0007669"/>
    <property type="project" value="UniProtKB-UniRule"/>
</dbReference>
<keyword evidence="3 10" id="KW-0436">Ligase</keyword>
<evidence type="ECO:0000256" key="9">
    <source>
        <dbReference type="ARBA" id="ARBA00042864"/>
    </source>
</evidence>
<evidence type="ECO:0000256" key="11">
    <source>
        <dbReference type="PROSITE-ProRule" id="PRU00409"/>
    </source>
</evidence>
<dbReference type="NCBIfam" id="TIGR00877">
    <property type="entry name" value="purD"/>
    <property type="match status" value="1"/>
</dbReference>
<dbReference type="InterPro" id="IPR011054">
    <property type="entry name" value="Rudment_hybrid_motif"/>
</dbReference>
<dbReference type="InterPro" id="IPR011761">
    <property type="entry name" value="ATP-grasp"/>
</dbReference>
<dbReference type="RefSeq" id="WP_074655893.1">
    <property type="nucleotide sequence ID" value="NZ_FNSD01000001.1"/>
</dbReference>
<reference evidence="13 14" key="1">
    <citation type="submission" date="2016-10" db="EMBL/GenBank/DDBJ databases">
        <authorList>
            <person name="de Groot N.N."/>
        </authorList>
    </citation>
    <scope>NUCLEOTIDE SEQUENCE [LARGE SCALE GENOMIC DNA]</scope>
    <source>
        <strain evidence="13 14">AB35.6</strain>
    </source>
</reference>
<dbReference type="Pfam" id="PF01071">
    <property type="entry name" value="GARS_A"/>
    <property type="match status" value="1"/>
</dbReference>
<protein>
    <recommendedName>
        <fullName evidence="2 10">Phosphoribosylamine--glycine ligase</fullName>
        <ecNumber evidence="2 10">6.3.4.13</ecNumber>
    </recommendedName>
    <alternativeName>
        <fullName evidence="10">GARS</fullName>
    </alternativeName>
    <alternativeName>
        <fullName evidence="8 10">Glycinamide ribonucleotide synthetase</fullName>
    </alternativeName>
    <alternativeName>
        <fullName evidence="9 10">Phosphoribosylglycinamide synthetase</fullName>
    </alternativeName>
</protein>
<dbReference type="PROSITE" id="PS50975">
    <property type="entry name" value="ATP_GRASP"/>
    <property type="match status" value="1"/>
</dbReference>
<dbReference type="Pfam" id="PF02844">
    <property type="entry name" value="GARS_N"/>
    <property type="match status" value="1"/>
</dbReference>
<dbReference type="OrthoDB" id="9807240at2"/>
<dbReference type="PANTHER" id="PTHR43472:SF1">
    <property type="entry name" value="PHOSPHORIBOSYLAMINE--GLYCINE LIGASE, CHLOROPLASTIC"/>
    <property type="match status" value="1"/>
</dbReference>
<evidence type="ECO:0000256" key="1">
    <source>
        <dbReference type="ARBA" id="ARBA00005174"/>
    </source>
</evidence>
<organism evidence="13 14">
    <name type="scientific">Terriglobus roseus</name>
    <dbReference type="NCBI Taxonomy" id="392734"/>
    <lineage>
        <taxon>Bacteria</taxon>
        <taxon>Pseudomonadati</taxon>
        <taxon>Acidobacteriota</taxon>
        <taxon>Terriglobia</taxon>
        <taxon>Terriglobales</taxon>
        <taxon>Acidobacteriaceae</taxon>
        <taxon>Terriglobus</taxon>
    </lineage>
</organism>
<dbReference type="InterPro" id="IPR013815">
    <property type="entry name" value="ATP_grasp_subdomain_1"/>
</dbReference>
<dbReference type="GO" id="GO:0004637">
    <property type="term" value="F:phosphoribosylamine-glycine ligase activity"/>
    <property type="evidence" value="ECO:0007669"/>
    <property type="project" value="UniProtKB-UniRule"/>
</dbReference>
<evidence type="ECO:0000259" key="12">
    <source>
        <dbReference type="PROSITE" id="PS50975"/>
    </source>
</evidence>
<dbReference type="UniPathway" id="UPA00074">
    <property type="reaction ID" value="UER00125"/>
</dbReference>
<evidence type="ECO:0000256" key="8">
    <source>
        <dbReference type="ARBA" id="ARBA00042242"/>
    </source>
</evidence>
<dbReference type="InterPro" id="IPR020561">
    <property type="entry name" value="PRibGlycinamid_synth_ATP-grasp"/>
</dbReference>